<feature type="region of interest" description="Disordered" evidence="1">
    <location>
        <begin position="47"/>
        <end position="98"/>
    </location>
</feature>
<evidence type="ECO:0000313" key="2">
    <source>
        <dbReference type="EMBL" id="HIT41110.1"/>
    </source>
</evidence>
<sequence>MRKMNVWIAAVAAGVMITGCGQSTVQDTTAAVSVQETETDEIIEIESSETEAAEAGETEAASDVRPSESKEAGAEIEAPAETQTEAGTAEQAEVSGNQETAGEYEDNFAVDSAASADFARQIQAAVAEKDLEKLADLTAFPVYVGFPGDSGSVDSREEFIALGADKIFTPELTASVAAADPDSLSPSMAGFVLSDGSTANIIFSVRDGMLAVSGINY</sequence>
<dbReference type="Proteomes" id="UP000886860">
    <property type="component" value="Unassembled WGS sequence"/>
</dbReference>
<accession>A0A9D1KEW4</accession>
<reference evidence="2" key="1">
    <citation type="submission" date="2020-10" db="EMBL/GenBank/DDBJ databases">
        <authorList>
            <person name="Gilroy R."/>
        </authorList>
    </citation>
    <scope>NUCLEOTIDE SEQUENCE</scope>
    <source>
        <strain evidence="2">CHK123-3438</strain>
    </source>
</reference>
<comment type="caution">
    <text evidence="2">The sequence shown here is derived from an EMBL/GenBank/DDBJ whole genome shotgun (WGS) entry which is preliminary data.</text>
</comment>
<dbReference type="EMBL" id="DVKS01000053">
    <property type="protein sequence ID" value="HIT41110.1"/>
    <property type="molecule type" value="Genomic_DNA"/>
</dbReference>
<feature type="compositionally biased region" description="Acidic residues" evidence="1">
    <location>
        <begin position="47"/>
        <end position="57"/>
    </location>
</feature>
<protein>
    <submittedName>
        <fullName evidence="2">Uncharacterized protein</fullName>
    </submittedName>
</protein>
<gene>
    <name evidence="2" type="ORF">IAB60_03245</name>
</gene>
<evidence type="ECO:0000256" key="1">
    <source>
        <dbReference type="SAM" id="MobiDB-lite"/>
    </source>
</evidence>
<proteinExistence type="predicted"/>
<name>A0A9D1KEW4_9FIRM</name>
<organism evidence="2 3">
    <name type="scientific">Candidatus Caccovicinus merdipullorum</name>
    <dbReference type="NCBI Taxonomy" id="2840724"/>
    <lineage>
        <taxon>Bacteria</taxon>
        <taxon>Bacillati</taxon>
        <taxon>Bacillota</taxon>
        <taxon>Clostridia</taxon>
        <taxon>Eubacteriales</taxon>
        <taxon>Candidatus Caccovicinus</taxon>
    </lineage>
</organism>
<dbReference type="AlphaFoldDB" id="A0A9D1KEW4"/>
<dbReference type="PROSITE" id="PS51257">
    <property type="entry name" value="PROKAR_LIPOPROTEIN"/>
    <property type="match status" value="1"/>
</dbReference>
<evidence type="ECO:0000313" key="3">
    <source>
        <dbReference type="Proteomes" id="UP000886860"/>
    </source>
</evidence>
<reference evidence="2" key="2">
    <citation type="journal article" date="2021" name="PeerJ">
        <title>Extensive microbial diversity within the chicken gut microbiome revealed by metagenomics and culture.</title>
        <authorList>
            <person name="Gilroy R."/>
            <person name="Ravi A."/>
            <person name="Getino M."/>
            <person name="Pursley I."/>
            <person name="Horton D.L."/>
            <person name="Alikhan N.F."/>
            <person name="Baker D."/>
            <person name="Gharbi K."/>
            <person name="Hall N."/>
            <person name="Watson M."/>
            <person name="Adriaenssens E.M."/>
            <person name="Foster-Nyarko E."/>
            <person name="Jarju S."/>
            <person name="Secka A."/>
            <person name="Antonio M."/>
            <person name="Oren A."/>
            <person name="Chaudhuri R.R."/>
            <person name="La Ragione R."/>
            <person name="Hildebrand F."/>
            <person name="Pallen M.J."/>
        </authorList>
    </citation>
    <scope>NUCLEOTIDE SEQUENCE</scope>
    <source>
        <strain evidence="2">CHK123-3438</strain>
    </source>
</reference>